<keyword evidence="1" id="KW-0812">Transmembrane</keyword>
<keyword evidence="1" id="KW-1133">Transmembrane helix</keyword>
<feature type="transmembrane region" description="Helical" evidence="1">
    <location>
        <begin position="229"/>
        <end position="253"/>
    </location>
</feature>
<organism evidence="2 3">
    <name type="scientific">Dickeya poaceiphila</name>
    <dbReference type="NCBI Taxonomy" id="568768"/>
    <lineage>
        <taxon>Bacteria</taxon>
        <taxon>Pseudomonadati</taxon>
        <taxon>Pseudomonadota</taxon>
        <taxon>Gammaproteobacteria</taxon>
        <taxon>Enterobacterales</taxon>
        <taxon>Pectobacteriaceae</taxon>
        <taxon>Dickeya</taxon>
    </lineage>
</organism>
<dbReference type="GeneID" id="302583216"/>
<evidence type="ECO:0000313" key="2">
    <source>
        <dbReference type="EMBL" id="QDX30966.1"/>
    </source>
</evidence>
<dbReference type="Pfam" id="PF14348">
    <property type="entry name" value="DtrJ-like"/>
    <property type="match status" value="1"/>
</dbReference>
<keyword evidence="1" id="KW-0472">Membrane</keyword>
<dbReference type="OrthoDB" id="8443503at2"/>
<gene>
    <name evidence="2" type="ORF">Dpoa569_0002919</name>
</gene>
<keyword evidence="3" id="KW-1185">Reference proteome</keyword>
<dbReference type="InterPro" id="IPR022266">
    <property type="entry name" value="DtrJ-like"/>
</dbReference>
<evidence type="ECO:0000256" key="1">
    <source>
        <dbReference type="SAM" id="Phobius"/>
    </source>
</evidence>
<dbReference type="NCBIfam" id="TIGR03747">
    <property type="entry name" value="conj_TIGR03747"/>
    <property type="match status" value="1"/>
</dbReference>
<dbReference type="Proteomes" id="UP000320591">
    <property type="component" value="Chromosome"/>
</dbReference>
<protein>
    <submittedName>
        <fullName evidence="2">TIGR03747 family integrating conjugative element membrane protein</fullName>
    </submittedName>
</protein>
<dbReference type="RefSeq" id="WP_038925512.1">
    <property type="nucleotide sequence ID" value="NZ_CM001975.1"/>
</dbReference>
<dbReference type="KEGG" id="dic:Dpoa569_0002919"/>
<reference evidence="2 3" key="1">
    <citation type="journal article" date="2019" name="Environ. Microbiol.">
        <title>The phytopathogenic nature of Dickeya aquatica 174/2 and the dynamic early evolution of Dickeya pathogenicity.</title>
        <authorList>
            <person name="Duprey A."/>
            <person name="Taib N."/>
            <person name="Leonard S."/>
            <person name="Garin T."/>
            <person name="Flandrois J.P."/>
            <person name="Nasser W."/>
            <person name="Brochier-Armanet C."/>
            <person name="Reverchon S."/>
        </authorList>
    </citation>
    <scope>NUCLEOTIDE SEQUENCE [LARGE SCALE GENOMIC DNA]</scope>
    <source>
        <strain evidence="2 3">NCPPB 569</strain>
    </source>
</reference>
<sequence length="257" mass="28778">MAQTQQQSQQQRPAAPPKQSGPIMFLLWDLPWKLVGIFLAAWLVSIIVEFACMTLIWPTAGAEHSREVLHTESAYLSEGFTRSLLMSEPVITMNHVVNRVYQWGFVDTGFISWLNGSAAPQTAAGHRRGELLEAISQTGRSLAMWVGEYLEAMMYVTLIYVIRVCILVLSIPLFVLVIITGVVDGLVRRDLRRYGAGYESSFLYHHAKRFIKPAFYGPTMLYLGWPTAVWPNLLILPAAILLGGVISVTMGAFKKYL</sequence>
<dbReference type="EMBL" id="CP042220">
    <property type="protein sequence ID" value="QDX30966.1"/>
    <property type="molecule type" value="Genomic_DNA"/>
</dbReference>
<name>A0A5B8HR73_9GAMM</name>
<feature type="transmembrane region" description="Helical" evidence="1">
    <location>
        <begin position="160"/>
        <end position="183"/>
    </location>
</feature>
<dbReference type="STRING" id="568768.GCA_000406125_00932"/>
<accession>A0A5B8HR73</accession>
<evidence type="ECO:0000313" key="3">
    <source>
        <dbReference type="Proteomes" id="UP000320591"/>
    </source>
</evidence>
<feature type="transmembrane region" description="Helical" evidence="1">
    <location>
        <begin position="34"/>
        <end position="57"/>
    </location>
</feature>
<dbReference type="AlphaFoldDB" id="A0A5B8HR73"/>
<proteinExistence type="predicted"/>